<dbReference type="InterPro" id="IPR009057">
    <property type="entry name" value="Homeodomain-like_sf"/>
</dbReference>
<keyword evidence="1 2" id="KW-0238">DNA-binding</keyword>
<dbReference type="Pfam" id="PF17924">
    <property type="entry name" value="TetR_C_19"/>
    <property type="match status" value="1"/>
</dbReference>
<dbReference type="InterPro" id="IPR050624">
    <property type="entry name" value="HTH-type_Tx_Regulator"/>
</dbReference>
<dbReference type="RefSeq" id="WP_016186396.1">
    <property type="nucleotide sequence ID" value="NZ_ASWO01000007.1"/>
</dbReference>
<dbReference type="Gene3D" id="1.10.357.10">
    <property type="entry name" value="Tetracycline Repressor, domain 2"/>
    <property type="match status" value="1"/>
</dbReference>
<evidence type="ECO:0000313" key="4">
    <source>
        <dbReference type="EMBL" id="EOT83006.1"/>
    </source>
</evidence>
<sequence length="198" mass="23092">MPTQTFYNLPDEKRSLIEESLIELFNEFHISQVKVAQVVEATGISRAAFYKYFVNLEDAHRYIVQKFANKIHHDILDAVMATPDDIFFGLKEYLVSSLTLDRMSQEFKGLHLLIKGETTTLYKRPTVDESKHFIGQWMRLLQQNKFTIQTTEEAHAFLFFLMDLVTDSITAAIVNEWSKEELIADFDFRTKWLVSGLK</sequence>
<dbReference type="PANTHER" id="PTHR43479">
    <property type="entry name" value="ACREF/ENVCD OPERON REPRESSOR-RELATED"/>
    <property type="match status" value="1"/>
</dbReference>
<dbReference type="EMBL" id="ASWO01000007">
    <property type="protein sequence ID" value="EOT83006.1"/>
    <property type="molecule type" value="Genomic_DNA"/>
</dbReference>
<feature type="domain" description="HTH tetR-type" evidence="3">
    <location>
        <begin position="11"/>
        <end position="71"/>
    </location>
</feature>
<dbReference type="SUPFAM" id="SSF46689">
    <property type="entry name" value="Homeodomain-like"/>
    <property type="match status" value="1"/>
</dbReference>
<dbReference type="AlphaFoldDB" id="S0P3I1"/>
<gene>
    <name evidence="4" type="ORF">I573_02119</name>
</gene>
<dbReference type="PANTHER" id="PTHR43479:SF11">
    <property type="entry name" value="ACREF_ENVCD OPERON REPRESSOR-RELATED"/>
    <property type="match status" value="1"/>
</dbReference>
<evidence type="ECO:0000256" key="2">
    <source>
        <dbReference type="PROSITE-ProRule" id="PRU00335"/>
    </source>
</evidence>
<dbReference type="PROSITE" id="PS50977">
    <property type="entry name" value="HTH_TETR_2"/>
    <property type="match status" value="1"/>
</dbReference>
<comment type="caution">
    <text evidence="4">The sequence shown here is derived from an EMBL/GenBank/DDBJ whole genome shotgun (WGS) entry which is preliminary data.</text>
</comment>
<dbReference type="STRING" id="1140003.OMY_01964"/>
<dbReference type="Proteomes" id="UP000015961">
    <property type="component" value="Unassembled WGS sequence"/>
</dbReference>
<protein>
    <recommendedName>
        <fullName evidence="3">HTH tetR-type domain-containing protein</fullName>
    </recommendedName>
</protein>
<feature type="DNA-binding region" description="H-T-H motif" evidence="2">
    <location>
        <begin position="34"/>
        <end position="53"/>
    </location>
</feature>
<reference evidence="4 5" key="1">
    <citation type="submission" date="2013-03" db="EMBL/GenBank/DDBJ databases">
        <title>The Genome Sequence of Enterococcus sulfureus ATCC_49903 (PacBio/Illumina hybrid assembly).</title>
        <authorList>
            <consortium name="The Broad Institute Genomics Platform"/>
            <consortium name="The Broad Institute Genome Sequencing Center for Infectious Disease"/>
            <person name="Earl A."/>
            <person name="Russ C."/>
            <person name="Gilmore M."/>
            <person name="Surin D."/>
            <person name="Walker B."/>
            <person name="Young S."/>
            <person name="Zeng Q."/>
            <person name="Gargeya S."/>
            <person name="Fitzgerald M."/>
            <person name="Haas B."/>
            <person name="Abouelleil A."/>
            <person name="Allen A.W."/>
            <person name="Alvarado L."/>
            <person name="Arachchi H.M."/>
            <person name="Berlin A.M."/>
            <person name="Chapman S.B."/>
            <person name="Gainer-Dewar J."/>
            <person name="Goldberg J."/>
            <person name="Griggs A."/>
            <person name="Gujja S."/>
            <person name="Hansen M."/>
            <person name="Howarth C."/>
            <person name="Imamovic A."/>
            <person name="Ireland A."/>
            <person name="Larimer J."/>
            <person name="McCowan C."/>
            <person name="Murphy C."/>
            <person name="Pearson M."/>
            <person name="Poon T.W."/>
            <person name="Priest M."/>
            <person name="Roberts A."/>
            <person name="Saif S."/>
            <person name="Shea T."/>
            <person name="Sisk P."/>
            <person name="Sykes S."/>
            <person name="Wortman J."/>
            <person name="Nusbaum C."/>
            <person name="Birren B."/>
        </authorList>
    </citation>
    <scope>NUCLEOTIDE SEQUENCE [LARGE SCALE GENOMIC DNA]</scope>
    <source>
        <strain evidence="4 5">ATCC 49903</strain>
    </source>
</reference>
<proteinExistence type="predicted"/>
<organism evidence="4 5">
    <name type="scientific">Enterococcus sulfureus ATCC 49903</name>
    <dbReference type="NCBI Taxonomy" id="1140003"/>
    <lineage>
        <taxon>Bacteria</taxon>
        <taxon>Bacillati</taxon>
        <taxon>Bacillota</taxon>
        <taxon>Bacilli</taxon>
        <taxon>Lactobacillales</taxon>
        <taxon>Enterococcaceae</taxon>
        <taxon>Enterococcus</taxon>
    </lineage>
</organism>
<dbReference type="eggNOG" id="COG1309">
    <property type="taxonomic scope" value="Bacteria"/>
</dbReference>
<evidence type="ECO:0000259" key="3">
    <source>
        <dbReference type="PROSITE" id="PS50977"/>
    </source>
</evidence>
<name>S0P3I1_9ENTE</name>
<evidence type="ECO:0000256" key="1">
    <source>
        <dbReference type="ARBA" id="ARBA00023125"/>
    </source>
</evidence>
<keyword evidence="5" id="KW-1185">Reference proteome</keyword>
<accession>S0P3I1</accession>
<dbReference type="GO" id="GO:0003677">
    <property type="term" value="F:DNA binding"/>
    <property type="evidence" value="ECO:0007669"/>
    <property type="project" value="UniProtKB-UniRule"/>
</dbReference>
<dbReference type="OrthoDB" id="9812484at2"/>
<evidence type="ECO:0000313" key="5">
    <source>
        <dbReference type="Proteomes" id="UP000015961"/>
    </source>
</evidence>
<dbReference type="PATRIC" id="fig|1140003.3.peg.1893"/>
<dbReference type="InterPro" id="IPR001647">
    <property type="entry name" value="HTH_TetR"/>
</dbReference>